<gene>
    <name evidence="1" type="ORF">ROG8370_03477</name>
</gene>
<dbReference type="EMBL" id="FWFJ01000050">
    <property type="protein sequence ID" value="SLN72000.1"/>
    <property type="molecule type" value="Genomic_DNA"/>
</dbReference>
<sequence length="73" mass="8375">MGLKRTDEFRKDAVRIALASGLTIAEYVYDAQSAKLRLRGWLSRAFAEHHYQKKRPNAARKSVKNHLHLCLPA</sequence>
<evidence type="ECO:0000313" key="2">
    <source>
        <dbReference type="Proteomes" id="UP000194012"/>
    </source>
</evidence>
<dbReference type="AlphaFoldDB" id="A0A1X7A6J6"/>
<reference evidence="2" key="1">
    <citation type="submission" date="2017-03" db="EMBL/GenBank/DDBJ databases">
        <authorList>
            <person name="Rodrigo-Torres L."/>
            <person name="Arahal R.D."/>
            <person name="Lucena T."/>
        </authorList>
    </citation>
    <scope>NUCLEOTIDE SEQUENCE [LARGE SCALE GENOMIC DNA]</scope>
    <source>
        <strain evidence="2">CECT 8370</strain>
    </source>
</reference>
<protein>
    <submittedName>
        <fullName evidence="1">Uncharacterized protein</fullName>
    </submittedName>
</protein>
<evidence type="ECO:0000313" key="1">
    <source>
        <dbReference type="EMBL" id="SLN72000.1"/>
    </source>
</evidence>
<proteinExistence type="predicted"/>
<name>A0A1X7A6J6_9RHOB</name>
<accession>A0A1X7A6J6</accession>
<dbReference type="OrthoDB" id="9803878at2"/>
<organism evidence="1 2">
    <name type="scientific">Roseovarius gaetbuli</name>
    <dbReference type="NCBI Taxonomy" id="1356575"/>
    <lineage>
        <taxon>Bacteria</taxon>
        <taxon>Pseudomonadati</taxon>
        <taxon>Pseudomonadota</taxon>
        <taxon>Alphaproteobacteria</taxon>
        <taxon>Rhodobacterales</taxon>
        <taxon>Roseobacteraceae</taxon>
        <taxon>Roseovarius</taxon>
    </lineage>
</organism>
<dbReference type="Proteomes" id="UP000194012">
    <property type="component" value="Unassembled WGS sequence"/>
</dbReference>
<dbReference type="RefSeq" id="WP_139838202.1">
    <property type="nucleotide sequence ID" value="NZ_FWFJ01000050.1"/>
</dbReference>
<keyword evidence="2" id="KW-1185">Reference proteome</keyword>